<feature type="transmembrane region" description="Helical" evidence="15">
    <location>
        <begin position="12"/>
        <end position="29"/>
    </location>
</feature>
<name>A0AA88A3A4_FICCA</name>
<dbReference type="Pfam" id="PF01794">
    <property type="entry name" value="Ferric_reduct"/>
    <property type="match status" value="1"/>
</dbReference>
<feature type="transmembrane region" description="Helical" evidence="15">
    <location>
        <begin position="60"/>
        <end position="79"/>
    </location>
</feature>
<evidence type="ECO:0000256" key="11">
    <source>
        <dbReference type="ARBA" id="ARBA00023065"/>
    </source>
</evidence>
<dbReference type="CDD" id="cd06186">
    <property type="entry name" value="NOX_Duox_like_FAD_NADP"/>
    <property type="match status" value="1"/>
</dbReference>
<proteinExistence type="inferred from homology"/>
<dbReference type="InterPro" id="IPR013130">
    <property type="entry name" value="Fe3_Rdtase_TM_dom"/>
</dbReference>
<dbReference type="EC" id="1.16.1.7" evidence="14"/>
<dbReference type="InterPro" id="IPR017927">
    <property type="entry name" value="FAD-bd_FR_type"/>
</dbReference>
<evidence type="ECO:0000256" key="6">
    <source>
        <dbReference type="ARBA" id="ARBA00022723"/>
    </source>
</evidence>
<feature type="transmembrane region" description="Helical" evidence="15">
    <location>
        <begin position="350"/>
        <end position="369"/>
    </location>
</feature>
<evidence type="ECO:0000259" key="16">
    <source>
        <dbReference type="PROSITE" id="PS51384"/>
    </source>
</evidence>
<dbReference type="Gramene" id="FCD_00022922-RA">
    <property type="protein sequence ID" value="FCD_00022922-RA:cds"/>
    <property type="gene ID" value="FCD_00022922"/>
</dbReference>
<keyword evidence="12 15" id="KW-0472">Membrane</keyword>
<evidence type="ECO:0000256" key="15">
    <source>
        <dbReference type="SAM" id="Phobius"/>
    </source>
</evidence>
<keyword evidence="10" id="KW-0408">Iron</keyword>
<evidence type="ECO:0000256" key="2">
    <source>
        <dbReference type="ARBA" id="ARBA00004141"/>
    </source>
</evidence>
<dbReference type="PROSITE" id="PS51384">
    <property type="entry name" value="FAD_FR"/>
    <property type="match status" value="1"/>
</dbReference>
<evidence type="ECO:0000256" key="13">
    <source>
        <dbReference type="ARBA" id="ARBA00050970"/>
    </source>
</evidence>
<accession>A0AA88A3A4</accession>
<dbReference type="InterPro" id="IPR013121">
    <property type="entry name" value="Fe_red_NAD-bd_6"/>
</dbReference>
<evidence type="ECO:0000256" key="5">
    <source>
        <dbReference type="ARBA" id="ARBA00022692"/>
    </source>
</evidence>
<keyword evidence="4" id="KW-0813">Transport</keyword>
<dbReference type="InterPro" id="IPR013112">
    <property type="entry name" value="FAD-bd_8"/>
</dbReference>
<comment type="catalytic activity">
    <reaction evidence="13">
        <text>2 a Fe(II)-siderophore + NAD(+) + H(+) = 2 a Fe(III)-siderophore + NADH</text>
        <dbReference type="Rhea" id="RHEA:15061"/>
        <dbReference type="Rhea" id="RHEA-COMP:11342"/>
        <dbReference type="Rhea" id="RHEA-COMP:11344"/>
        <dbReference type="ChEBI" id="CHEBI:15378"/>
        <dbReference type="ChEBI" id="CHEBI:29033"/>
        <dbReference type="ChEBI" id="CHEBI:29034"/>
        <dbReference type="ChEBI" id="CHEBI:57540"/>
        <dbReference type="ChEBI" id="CHEBI:57945"/>
        <dbReference type="EC" id="1.16.1.7"/>
    </reaction>
</comment>
<dbReference type="GO" id="GO:0140618">
    <property type="term" value="F:ferric-chelate reductase (NADH) activity"/>
    <property type="evidence" value="ECO:0007669"/>
    <property type="project" value="UniProtKB-EC"/>
</dbReference>
<dbReference type="Gene3D" id="3.40.50.80">
    <property type="entry name" value="Nucleotide-binding domain of ferredoxin-NADP reductase (FNR) module"/>
    <property type="match status" value="2"/>
</dbReference>
<evidence type="ECO:0000256" key="7">
    <source>
        <dbReference type="ARBA" id="ARBA00022982"/>
    </source>
</evidence>
<gene>
    <name evidence="17" type="ORF">TIFTF001_014178</name>
</gene>
<keyword evidence="6" id="KW-0479">Metal-binding</keyword>
<evidence type="ECO:0000256" key="14">
    <source>
        <dbReference type="ARBA" id="ARBA00066905"/>
    </source>
</evidence>
<dbReference type="Pfam" id="PF08022">
    <property type="entry name" value="FAD_binding_8"/>
    <property type="match status" value="1"/>
</dbReference>
<dbReference type="GO" id="GO:0046872">
    <property type="term" value="F:metal ion binding"/>
    <property type="evidence" value="ECO:0007669"/>
    <property type="project" value="UniProtKB-KW"/>
</dbReference>
<reference evidence="17" key="1">
    <citation type="submission" date="2023-07" db="EMBL/GenBank/DDBJ databases">
        <title>draft genome sequence of fig (Ficus carica).</title>
        <authorList>
            <person name="Takahashi T."/>
            <person name="Nishimura K."/>
        </authorList>
    </citation>
    <scope>NUCLEOTIDE SEQUENCE</scope>
</reference>
<dbReference type="PANTHER" id="PTHR11972:SF41">
    <property type="entry name" value="FERRIC REDUCTION OXIDASE 2"/>
    <property type="match status" value="1"/>
</dbReference>
<evidence type="ECO:0000313" key="18">
    <source>
        <dbReference type="Proteomes" id="UP001187192"/>
    </source>
</evidence>
<evidence type="ECO:0000256" key="10">
    <source>
        <dbReference type="ARBA" id="ARBA00023004"/>
    </source>
</evidence>
<dbReference type="PANTHER" id="PTHR11972">
    <property type="entry name" value="NADPH OXIDASE"/>
    <property type="match status" value="1"/>
</dbReference>
<organism evidence="17 18">
    <name type="scientific">Ficus carica</name>
    <name type="common">Common fig</name>
    <dbReference type="NCBI Taxonomy" id="3494"/>
    <lineage>
        <taxon>Eukaryota</taxon>
        <taxon>Viridiplantae</taxon>
        <taxon>Streptophyta</taxon>
        <taxon>Embryophyta</taxon>
        <taxon>Tracheophyta</taxon>
        <taxon>Spermatophyta</taxon>
        <taxon>Magnoliopsida</taxon>
        <taxon>eudicotyledons</taxon>
        <taxon>Gunneridae</taxon>
        <taxon>Pentapetalae</taxon>
        <taxon>rosids</taxon>
        <taxon>fabids</taxon>
        <taxon>Rosales</taxon>
        <taxon>Moraceae</taxon>
        <taxon>Ficeae</taxon>
        <taxon>Ficus</taxon>
    </lineage>
</organism>
<comment type="caution">
    <text evidence="17">The sequence shown here is derived from an EMBL/GenBank/DDBJ whole genome shotgun (WGS) entry which is preliminary data.</text>
</comment>
<keyword evidence="5 15" id="KW-0812">Transmembrane</keyword>
<dbReference type="GO" id="GO:0006811">
    <property type="term" value="P:monoatomic ion transport"/>
    <property type="evidence" value="ECO:0007669"/>
    <property type="project" value="UniProtKB-KW"/>
</dbReference>
<comment type="similarity">
    <text evidence="3">Belongs to the ferric reductase (FRE) family.</text>
</comment>
<dbReference type="Proteomes" id="UP001187192">
    <property type="component" value="Unassembled WGS sequence"/>
</dbReference>
<dbReference type="SUPFAM" id="SSF52343">
    <property type="entry name" value="Ferredoxin reductase-like, C-terminal NADP-linked domain"/>
    <property type="match status" value="1"/>
</dbReference>
<keyword evidence="18" id="KW-1185">Reference proteome</keyword>
<evidence type="ECO:0000313" key="17">
    <source>
        <dbReference type="EMBL" id="GMN44989.1"/>
    </source>
</evidence>
<dbReference type="SFLD" id="SFLDG01168">
    <property type="entry name" value="Ferric_reductase_subgroup_(FRE"/>
    <property type="match status" value="1"/>
</dbReference>
<dbReference type="SFLD" id="SFLDS00052">
    <property type="entry name" value="Ferric_Reductase_Domain"/>
    <property type="match status" value="1"/>
</dbReference>
<keyword evidence="11" id="KW-0406">Ion transport</keyword>
<feature type="domain" description="FAD-binding FR-type" evidence="16">
    <location>
        <begin position="83"/>
        <end position="189"/>
    </location>
</feature>
<evidence type="ECO:0000256" key="3">
    <source>
        <dbReference type="ARBA" id="ARBA00006278"/>
    </source>
</evidence>
<feature type="transmembrane region" description="Helical" evidence="15">
    <location>
        <begin position="305"/>
        <end position="330"/>
    </location>
</feature>
<dbReference type="InterPro" id="IPR050369">
    <property type="entry name" value="RBOH/FRE"/>
</dbReference>
<keyword evidence="9" id="KW-0560">Oxidoreductase</keyword>
<dbReference type="AlphaFoldDB" id="A0AA88A3A4"/>
<dbReference type="Pfam" id="PF08030">
    <property type="entry name" value="NAD_binding_6"/>
    <property type="match status" value="1"/>
</dbReference>
<keyword evidence="8 15" id="KW-1133">Transmembrane helix</keyword>
<keyword evidence="7" id="KW-0249">Electron transport</keyword>
<evidence type="ECO:0000256" key="9">
    <source>
        <dbReference type="ARBA" id="ARBA00023002"/>
    </source>
</evidence>
<comment type="cofactor">
    <cofactor evidence="1">
        <name>FAD</name>
        <dbReference type="ChEBI" id="CHEBI:57692"/>
    </cofactor>
</comment>
<evidence type="ECO:0000256" key="1">
    <source>
        <dbReference type="ARBA" id="ARBA00001974"/>
    </source>
</evidence>
<comment type="subcellular location">
    <subcellularLocation>
        <location evidence="2">Membrane</location>
        <topology evidence="2">Multi-pass membrane protein</topology>
    </subcellularLocation>
</comment>
<dbReference type="GO" id="GO:0005886">
    <property type="term" value="C:plasma membrane"/>
    <property type="evidence" value="ECO:0007669"/>
    <property type="project" value="TreeGrafter"/>
</dbReference>
<evidence type="ECO:0000256" key="4">
    <source>
        <dbReference type="ARBA" id="ARBA00022448"/>
    </source>
</evidence>
<sequence length="473" mass="53096">MLKWDKVGVSNVAGEIALLAGLAMWATTIPRIRRKIFELFFYTHYLYIIFVIFFVLHVGISYSCMMLPGFYLFLVDRYLRFLQSRKGVRLVSSRLLPCESVELNFSKNPGLKYHPTSTIFVNVPSISKLQWHPFTITSNSNLEPEKLSVVIKGEGSWTKKLYQTLSSPSSNIDRLEVAVEGPYGPISTNFLRHDTLVMVSGGSGITPFISIIRELIFATTTLKCKTPRVLLISAFKNSVDLSMLDFILPLTGTPYELTNLDLHIEAYITREKQPKSENSKPLLTKRFKPRVTDSPISGTLGPNSWLWLGGIIVSSFVIFLVLIGIITRYYIYPIDHNSNDVFSYSGRGVLNMLAICFSIAVTASLAMFWSKKQNAMEAKQIQNLDGASPVASPESLFYNAERELESLPHQSLAQATNVHYGERPDLKRILFELKGSSVGVLACGPRKLRHEVANICSSGLAENLHFESISFSW</sequence>
<dbReference type="InterPro" id="IPR039261">
    <property type="entry name" value="FNR_nucleotide-bd"/>
</dbReference>
<evidence type="ECO:0000256" key="8">
    <source>
        <dbReference type="ARBA" id="ARBA00022989"/>
    </source>
</evidence>
<dbReference type="FunFam" id="3.40.50.80:FF:000039">
    <property type="entry name" value="Ferric reduction oxidase 3"/>
    <property type="match status" value="1"/>
</dbReference>
<dbReference type="EMBL" id="BTGU01000019">
    <property type="protein sequence ID" value="GMN44989.1"/>
    <property type="molecule type" value="Genomic_DNA"/>
</dbReference>
<protein>
    <recommendedName>
        <fullName evidence="14">ferric-chelate reductase (NADH)</fullName>
        <ecNumber evidence="14">1.16.1.7</ecNumber>
    </recommendedName>
</protein>
<evidence type="ECO:0000256" key="12">
    <source>
        <dbReference type="ARBA" id="ARBA00023136"/>
    </source>
</evidence>